<dbReference type="AlphaFoldDB" id="A0A9N9K2T6"/>
<gene>
    <name evidence="1" type="ORF">DERYTH_LOCUS24933</name>
</gene>
<dbReference type="EMBL" id="CAJVPY010044061">
    <property type="protein sequence ID" value="CAG8808655.1"/>
    <property type="molecule type" value="Genomic_DNA"/>
</dbReference>
<reference evidence="1" key="1">
    <citation type="submission" date="2021-06" db="EMBL/GenBank/DDBJ databases">
        <authorList>
            <person name="Kallberg Y."/>
            <person name="Tangrot J."/>
            <person name="Rosling A."/>
        </authorList>
    </citation>
    <scope>NUCLEOTIDE SEQUENCE</scope>
    <source>
        <strain evidence="1">MA453B</strain>
    </source>
</reference>
<organism evidence="1 2">
    <name type="scientific">Dentiscutata erythropus</name>
    <dbReference type="NCBI Taxonomy" id="1348616"/>
    <lineage>
        <taxon>Eukaryota</taxon>
        <taxon>Fungi</taxon>
        <taxon>Fungi incertae sedis</taxon>
        <taxon>Mucoromycota</taxon>
        <taxon>Glomeromycotina</taxon>
        <taxon>Glomeromycetes</taxon>
        <taxon>Diversisporales</taxon>
        <taxon>Gigasporaceae</taxon>
        <taxon>Dentiscutata</taxon>
    </lineage>
</organism>
<sequence length="71" mass="8608">MRNTHEIRNYLHANSLNTRLICDICEANYPTNTNLTNLKNYYAKYHKQEYHLAISKNEERRKQIKQVNQLQ</sequence>
<protein>
    <submittedName>
        <fullName evidence="1">1101_t:CDS:1</fullName>
    </submittedName>
</protein>
<feature type="non-terminal residue" evidence="1">
    <location>
        <position position="71"/>
    </location>
</feature>
<keyword evidence="2" id="KW-1185">Reference proteome</keyword>
<name>A0A9N9K2T6_9GLOM</name>
<evidence type="ECO:0000313" key="2">
    <source>
        <dbReference type="Proteomes" id="UP000789405"/>
    </source>
</evidence>
<accession>A0A9N9K2T6</accession>
<dbReference type="Proteomes" id="UP000789405">
    <property type="component" value="Unassembled WGS sequence"/>
</dbReference>
<comment type="caution">
    <text evidence="1">The sequence shown here is derived from an EMBL/GenBank/DDBJ whole genome shotgun (WGS) entry which is preliminary data.</text>
</comment>
<proteinExistence type="predicted"/>
<evidence type="ECO:0000313" key="1">
    <source>
        <dbReference type="EMBL" id="CAG8808655.1"/>
    </source>
</evidence>